<organism evidence="3 4">
    <name type="scientific">Natronospira elongata</name>
    <dbReference type="NCBI Taxonomy" id="3110268"/>
    <lineage>
        <taxon>Bacteria</taxon>
        <taxon>Pseudomonadati</taxon>
        <taxon>Pseudomonadota</taxon>
        <taxon>Gammaproteobacteria</taxon>
        <taxon>Natronospirales</taxon>
        <taxon>Natronospiraceae</taxon>
        <taxon>Natronospira</taxon>
    </lineage>
</organism>
<dbReference type="RefSeq" id="WP_346051787.1">
    <property type="nucleotide sequence ID" value="NZ_JAYGII010000016.1"/>
</dbReference>
<dbReference type="InterPro" id="IPR003425">
    <property type="entry name" value="CCB3/YggT"/>
</dbReference>
<dbReference type="PANTHER" id="PTHR33219">
    <property type="entry name" value="YLMG HOMOLOG PROTEIN 2, CHLOROPLASTIC"/>
    <property type="match status" value="1"/>
</dbReference>
<evidence type="ECO:0000256" key="2">
    <source>
        <dbReference type="SAM" id="Phobius"/>
    </source>
</evidence>
<keyword evidence="2" id="KW-0472">Membrane</keyword>
<proteinExistence type="inferred from homology"/>
<keyword evidence="4" id="KW-1185">Reference proteome</keyword>
<evidence type="ECO:0000256" key="1">
    <source>
        <dbReference type="ARBA" id="ARBA00010894"/>
    </source>
</evidence>
<evidence type="ECO:0000313" key="3">
    <source>
        <dbReference type="EMBL" id="MEA5445903.1"/>
    </source>
</evidence>
<name>A0AAP6MKK3_9GAMM</name>
<dbReference type="EMBL" id="JAYGII010000016">
    <property type="protein sequence ID" value="MEA5445903.1"/>
    <property type="molecule type" value="Genomic_DNA"/>
</dbReference>
<dbReference type="PANTHER" id="PTHR33219:SF14">
    <property type="entry name" value="PROTEIN COFACTOR ASSEMBLY OF COMPLEX C SUBUNIT B CCB3, CHLOROPLASTIC-RELATED"/>
    <property type="match status" value="1"/>
</dbReference>
<comment type="similarity">
    <text evidence="1">Belongs to the YggT family.</text>
</comment>
<dbReference type="AlphaFoldDB" id="A0AAP6MKK3"/>
<comment type="caution">
    <text evidence="3">The sequence shown here is derived from an EMBL/GenBank/DDBJ whole genome shotgun (WGS) entry which is preliminary data.</text>
</comment>
<dbReference type="Pfam" id="PF02325">
    <property type="entry name" value="CCB3_YggT"/>
    <property type="match status" value="2"/>
</dbReference>
<protein>
    <submittedName>
        <fullName evidence="3">YggT family protein</fullName>
    </submittedName>
</protein>
<dbReference type="Proteomes" id="UP001302316">
    <property type="component" value="Unassembled WGS sequence"/>
</dbReference>
<dbReference type="GO" id="GO:0016020">
    <property type="term" value="C:membrane"/>
    <property type="evidence" value="ECO:0007669"/>
    <property type="project" value="InterPro"/>
</dbReference>
<sequence>MGSLATPLSFLVNTLFSLYTLAVILRFLLQRQGADYYNPLSQLVIRATDPVLRPLYRLIPVWRRFDLAAIVLMLILQTINVTLLALIQPVAFPGPLALPLLAVVKLVILFITLFIFTILVQVVVSWLSPGNPNPVLGALWSLNRPILQPLRRMMPNLGGIDISPMLAMIGLFFLYLLVQQLFLPAWLVRM</sequence>
<keyword evidence="2" id="KW-1133">Transmembrane helix</keyword>
<keyword evidence="2" id="KW-0812">Transmembrane</keyword>
<accession>A0AAP6MKK3</accession>
<feature type="transmembrane region" description="Helical" evidence="2">
    <location>
        <begin position="107"/>
        <end position="127"/>
    </location>
</feature>
<gene>
    <name evidence="3" type="ORF">VCB98_08735</name>
</gene>
<feature type="transmembrane region" description="Helical" evidence="2">
    <location>
        <begin position="67"/>
        <end position="87"/>
    </location>
</feature>
<reference evidence="3 4" key="1">
    <citation type="submission" date="2023-12" db="EMBL/GenBank/DDBJ databases">
        <title>Whole-genome sequencing of halo(alkali)philic microorganisms from hypersaline lakes.</title>
        <authorList>
            <person name="Sorokin D.Y."/>
            <person name="Merkel A.Y."/>
            <person name="Messina E."/>
            <person name="Yakimov M."/>
        </authorList>
    </citation>
    <scope>NUCLEOTIDE SEQUENCE [LARGE SCALE GENOMIC DNA]</scope>
    <source>
        <strain evidence="3 4">AB-CW1</strain>
    </source>
</reference>
<feature type="transmembrane region" description="Helical" evidence="2">
    <location>
        <begin position="6"/>
        <end position="29"/>
    </location>
</feature>
<evidence type="ECO:0000313" key="4">
    <source>
        <dbReference type="Proteomes" id="UP001302316"/>
    </source>
</evidence>
<feature type="transmembrane region" description="Helical" evidence="2">
    <location>
        <begin position="162"/>
        <end position="187"/>
    </location>
</feature>